<feature type="disulfide bond" evidence="17">
    <location>
        <begin position="472"/>
        <end position="476"/>
    </location>
</feature>
<evidence type="ECO:0000256" key="10">
    <source>
        <dbReference type="ARBA" id="ARBA00022842"/>
    </source>
</evidence>
<evidence type="ECO:0000259" key="20">
    <source>
        <dbReference type="SMART" id="SM00187"/>
    </source>
</evidence>
<dbReference type="Pfam" id="PF08725">
    <property type="entry name" value="Integrin_b_cyt"/>
    <property type="match status" value="1"/>
</dbReference>
<dbReference type="SUPFAM" id="SSF53300">
    <property type="entry name" value="vWA-like"/>
    <property type="match status" value="1"/>
</dbReference>
<accession>A0A9D3Q9C4</accession>
<dbReference type="AlphaFoldDB" id="A0A9D3Q9C4"/>
<feature type="disulfide bond" evidence="17">
    <location>
        <begin position="66"/>
        <end position="82"/>
    </location>
</feature>
<dbReference type="PANTHER" id="PTHR10082:SF36">
    <property type="entry name" value="INTEGRIN BETA-7"/>
    <property type="match status" value="1"/>
</dbReference>
<evidence type="ECO:0000256" key="17">
    <source>
        <dbReference type="PIRSR" id="PIRSR002512-1"/>
    </source>
</evidence>
<dbReference type="InterPro" id="IPR040622">
    <property type="entry name" value="EGF_integrin_1"/>
</dbReference>
<feature type="disulfide bond" evidence="17">
    <location>
        <begin position="216"/>
        <end position="223"/>
    </location>
</feature>
<feature type="disulfide bond" evidence="17">
    <location>
        <begin position="580"/>
        <end position="611"/>
    </location>
</feature>
<evidence type="ECO:0000256" key="2">
    <source>
        <dbReference type="ARBA" id="ARBA00007449"/>
    </source>
</evidence>
<evidence type="ECO:0000256" key="16">
    <source>
        <dbReference type="ARBA" id="ARBA00023180"/>
    </source>
</evidence>
<keyword evidence="9" id="KW-0106">Calcium</keyword>
<feature type="disulfide bond" evidence="17">
    <location>
        <begin position="596"/>
        <end position="603"/>
    </location>
</feature>
<reference evidence="23" key="1">
    <citation type="submission" date="2021-01" db="EMBL/GenBank/DDBJ databases">
        <authorList>
            <person name="Zahm M."/>
            <person name="Roques C."/>
            <person name="Cabau C."/>
            <person name="Klopp C."/>
            <person name="Donnadieu C."/>
            <person name="Jouanno E."/>
            <person name="Lampietro C."/>
            <person name="Louis A."/>
            <person name="Herpin A."/>
            <person name="Echchiki A."/>
            <person name="Berthelot C."/>
            <person name="Parey E."/>
            <person name="Roest-Crollius H."/>
            <person name="Braasch I."/>
            <person name="Postlethwait J."/>
            <person name="Bobe J."/>
            <person name="Montfort J."/>
            <person name="Bouchez O."/>
            <person name="Begum T."/>
            <person name="Mejri S."/>
            <person name="Adams A."/>
            <person name="Chen W.-J."/>
            <person name="Guiguen Y."/>
        </authorList>
    </citation>
    <scope>NUCLEOTIDE SEQUENCE</scope>
    <source>
        <strain evidence="23">YG-15Mar2019-1</strain>
        <tissue evidence="23">Brain</tissue>
    </source>
</reference>
<feature type="transmembrane region" description="Helical" evidence="19">
    <location>
        <begin position="708"/>
        <end position="731"/>
    </location>
</feature>
<keyword evidence="3" id="KW-1003">Cell membrane</keyword>
<feature type="disulfide bond" evidence="17">
    <location>
        <begin position="57"/>
        <end position="93"/>
    </location>
</feature>
<feature type="disulfide bond" evidence="17">
    <location>
        <begin position="585"/>
        <end position="594"/>
    </location>
</feature>
<keyword evidence="8" id="KW-0677">Repeat</keyword>
<feature type="disulfide bond" evidence="17">
    <location>
        <begin position="412"/>
        <end position="426"/>
    </location>
</feature>
<keyword evidence="11 18" id="KW-0130">Cell adhesion</keyword>
<comment type="similarity">
    <text evidence="2 18">Belongs to the integrin beta chain family.</text>
</comment>
<keyword evidence="6" id="KW-0479">Metal-binding</keyword>
<name>A0A9D3Q9C4_MEGAT</name>
<feature type="disulfide bond" evidence="17">
    <location>
        <begin position="548"/>
        <end position="557"/>
    </location>
</feature>
<evidence type="ECO:0000256" key="18">
    <source>
        <dbReference type="RuleBase" id="RU000633"/>
    </source>
</evidence>
<feature type="disulfide bond" evidence="17">
    <location>
        <begin position="624"/>
        <end position="633"/>
    </location>
</feature>
<dbReference type="InterPro" id="IPR057243">
    <property type="entry name" value="Integrin_I-EGF_CS"/>
</dbReference>
<comment type="caution">
    <text evidence="23">The sequence shown here is derived from an EMBL/GenBank/DDBJ whole genome shotgun (WGS) entry which is preliminary data.</text>
</comment>
<keyword evidence="5 18" id="KW-0812">Transmembrane</keyword>
<evidence type="ECO:0000259" key="21">
    <source>
        <dbReference type="SMART" id="SM00423"/>
    </source>
</evidence>
<keyword evidence="16" id="KW-0325">Glycoprotein</keyword>
<dbReference type="InterPro" id="IPR013111">
    <property type="entry name" value="EGF_extracell"/>
</dbReference>
<feature type="disulfide bond" evidence="17">
    <location>
        <begin position="494"/>
        <end position="535"/>
    </location>
</feature>
<feature type="domain" description="PSI" evidence="21">
    <location>
        <begin position="47"/>
        <end position="94"/>
    </location>
</feature>
<dbReference type="GO" id="GO:0005925">
    <property type="term" value="C:focal adhesion"/>
    <property type="evidence" value="ECO:0007669"/>
    <property type="project" value="TreeGrafter"/>
</dbReference>
<dbReference type="InterPro" id="IPR036465">
    <property type="entry name" value="vWFA_dom_sf"/>
</dbReference>
<keyword evidence="15 17" id="KW-1015">Disulfide bond</keyword>
<dbReference type="Proteomes" id="UP001046870">
    <property type="component" value="Chromosome 5"/>
</dbReference>
<organism evidence="23 24">
    <name type="scientific">Megalops atlanticus</name>
    <name type="common">Tarpon</name>
    <name type="synonym">Clupea gigantea</name>
    <dbReference type="NCBI Taxonomy" id="7932"/>
    <lineage>
        <taxon>Eukaryota</taxon>
        <taxon>Metazoa</taxon>
        <taxon>Chordata</taxon>
        <taxon>Craniata</taxon>
        <taxon>Vertebrata</taxon>
        <taxon>Euteleostomi</taxon>
        <taxon>Actinopterygii</taxon>
        <taxon>Neopterygii</taxon>
        <taxon>Teleostei</taxon>
        <taxon>Elopiformes</taxon>
        <taxon>Megalopidae</taxon>
        <taxon>Megalops</taxon>
    </lineage>
</organism>
<dbReference type="GO" id="GO:0050900">
    <property type="term" value="P:leukocyte migration"/>
    <property type="evidence" value="ECO:0007669"/>
    <property type="project" value="TreeGrafter"/>
</dbReference>
<evidence type="ECO:0000256" key="15">
    <source>
        <dbReference type="ARBA" id="ARBA00023157"/>
    </source>
</evidence>
<keyword evidence="13 18" id="KW-0401">Integrin</keyword>
<feature type="disulfide bond" evidence="17">
    <location>
        <begin position="54"/>
        <end position="63"/>
    </location>
</feature>
<keyword evidence="12 19" id="KW-1133">Transmembrane helix</keyword>
<keyword evidence="24" id="KW-1185">Reference proteome</keyword>
<feature type="disulfide bond" evidence="17">
    <location>
        <begin position="541"/>
        <end position="546"/>
    </location>
</feature>
<dbReference type="Pfam" id="PF00362">
    <property type="entry name" value="Integrin_beta"/>
    <property type="match status" value="1"/>
</dbReference>
<dbReference type="Pfam" id="PF18372">
    <property type="entry name" value="I-EGF_1"/>
    <property type="match status" value="1"/>
</dbReference>
<evidence type="ECO:0000256" key="13">
    <source>
        <dbReference type="ARBA" id="ARBA00023037"/>
    </source>
</evidence>
<dbReference type="Gene3D" id="3.30.1680.10">
    <property type="entry name" value="ligand-binding face of the semaphorins, domain 2"/>
    <property type="match status" value="1"/>
</dbReference>
<feature type="disulfide bond" evidence="17">
    <location>
        <begin position="619"/>
        <end position="659"/>
    </location>
</feature>
<evidence type="ECO:0000256" key="3">
    <source>
        <dbReference type="ARBA" id="ARBA00022475"/>
    </source>
</evidence>
<gene>
    <name evidence="23" type="ORF">MATL_G00068660</name>
</gene>
<dbReference type="PROSITE" id="PS00243">
    <property type="entry name" value="I_EGF_1"/>
    <property type="match status" value="1"/>
</dbReference>
<evidence type="ECO:0000256" key="12">
    <source>
        <dbReference type="ARBA" id="ARBA00022989"/>
    </source>
</evidence>
<evidence type="ECO:0000256" key="5">
    <source>
        <dbReference type="ARBA" id="ARBA00022692"/>
    </source>
</evidence>
<dbReference type="SUPFAM" id="SSF103575">
    <property type="entry name" value="Plexin repeat"/>
    <property type="match status" value="1"/>
</dbReference>
<dbReference type="GO" id="GO:0046872">
    <property type="term" value="F:metal ion binding"/>
    <property type="evidence" value="ECO:0007669"/>
    <property type="project" value="UniProtKB-KW"/>
</dbReference>
<evidence type="ECO:0000256" key="1">
    <source>
        <dbReference type="ARBA" id="ARBA00004251"/>
    </source>
</evidence>
<dbReference type="PRINTS" id="PR01186">
    <property type="entry name" value="INTEGRINB"/>
</dbReference>
<keyword evidence="14 19" id="KW-0472">Membrane</keyword>
<dbReference type="GO" id="GO:0005178">
    <property type="term" value="F:integrin binding"/>
    <property type="evidence" value="ECO:0007669"/>
    <property type="project" value="TreeGrafter"/>
</dbReference>
<dbReference type="GO" id="GO:0007229">
    <property type="term" value="P:integrin-mediated signaling pathway"/>
    <property type="evidence" value="ECO:0007669"/>
    <property type="project" value="UniProtKB-KW"/>
</dbReference>
<dbReference type="GO" id="GO:0008305">
    <property type="term" value="C:integrin complex"/>
    <property type="evidence" value="ECO:0007669"/>
    <property type="project" value="TreeGrafter"/>
</dbReference>
<dbReference type="GO" id="GO:0098609">
    <property type="term" value="P:cell-cell adhesion"/>
    <property type="evidence" value="ECO:0007669"/>
    <property type="project" value="TreeGrafter"/>
</dbReference>
<keyword evidence="10" id="KW-0460">Magnesium</keyword>
<dbReference type="FunFam" id="2.10.25.10:FF:000304">
    <property type="entry name" value="Integrin beta"/>
    <property type="match status" value="1"/>
</dbReference>
<dbReference type="Pfam" id="PF23105">
    <property type="entry name" value="EGF_integrin"/>
    <property type="match status" value="1"/>
</dbReference>
<evidence type="ECO:0000256" key="19">
    <source>
        <dbReference type="SAM" id="Phobius"/>
    </source>
</evidence>
<feature type="domain" description="Integrin beta subunit VWA" evidence="20">
    <location>
        <begin position="53"/>
        <end position="474"/>
    </location>
</feature>
<dbReference type="GO" id="GO:0007160">
    <property type="term" value="P:cell-matrix adhesion"/>
    <property type="evidence" value="ECO:0007669"/>
    <property type="project" value="TreeGrafter"/>
</dbReference>
<dbReference type="Gene3D" id="2.10.25.10">
    <property type="entry name" value="Laminin"/>
    <property type="match status" value="4"/>
</dbReference>
<dbReference type="Gene3D" id="3.40.50.410">
    <property type="entry name" value="von Willebrand factor, type A domain"/>
    <property type="match status" value="1"/>
</dbReference>
<dbReference type="SMART" id="SM00423">
    <property type="entry name" value="PSI"/>
    <property type="match status" value="1"/>
</dbReference>
<feature type="disulfide bond" evidence="17">
    <location>
        <begin position="617"/>
        <end position="622"/>
    </location>
</feature>
<evidence type="ECO:0000256" key="9">
    <source>
        <dbReference type="ARBA" id="ARBA00022837"/>
    </source>
</evidence>
<dbReference type="Gene3D" id="1.20.5.100">
    <property type="entry name" value="Cytochrome c1, transmembrane anchor, C-terminal"/>
    <property type="match status" value="1"/>
</dbReference>
<feature type="disulfide bond" evidence="17">
    <location>
        <begin position="510"/>
        <end position="526"/>
    </location>
</feature>
<evidence type="ECO:0000256" key="7">
    <source>
        <dbReference type="ARBA" id="ARBA00022729"/>
    </source>
</evidence>
<dbReference type="FunFam" id="3.40.50.410:FF:000002">
    <property type="entry name" value="Integrin beta"/>
    <property type="match status" value="1"/>
</dbReference>
<feature type="disulfide bond" evidence="17">
    <location>
        <begin position="271"/>
        <end position="311"/>
    </location>
</feature>
<dbReference type="InterPro" id="IPR057073">
    <property type="entry name" value="EGF_integrin_2"/>
</dbReference>
<sequence>MAAFSTSLSGTTGKLKSRRNIMKKAWLLVAVLVHCVGLRGTVGSSKECQPQPTCTECLRSPGCAWCKQKVFLMSGEPNERRCATVKALKEKDCKEENVIDPKPHKDPMKDNELRNDPHNVVQLRPQNLHLKLRIGVPQTFEVMFKRAEGYPIDLYYLMDLSYSMKDDLEKIKNLGQEILTTLESVTKSVRIGFGSFVDKEAMPYVSQVKAKLANPCPSRLDTCQPAFSFKNVLPLTSNAAEFKDRVSNQKISGNLDSPEGGFDAMMQAAVCQEYIGWNNDTRILVYTSDDTFHMAGDGRLAGIYQPNDGKCHLNSEGYYEQGTVYDYPSVGHLSKVLSANNIQLIFAVTEKSVPSYQALSKLIPQSVVGVLKDDSSNVVQLISEAYGNLTSTILLEHQHAPPELEISYQSHCSSGVRSQWQKRGECSNVKINQQVNFTVSLNISSCLMKSETFVIKPQGISEELKVTVETLCNCSCEDQEERSPHCNANGTLSCGICSCDEGHLGQRCECEKQLAGDTMLAMEALCRETNTSQLCSGQGNCECGHCVCRGNHRGQFCECDDTSCPRYNNELCAGKGTCKCGMCECHPHYTGQDCQCSSLTDGCKAKSGKICSGHGECKCNKCNCHPDFYGAHCSMIKPNCQKYQACVLCAINGSCSEECDSVKVEKLPDLKTYTCRHPKVHFKIDLDTNSDIKILYTDPPGPTDKTPVIAGSAVSGIVFIGIAVIIVYRLLLEMYYRREYHNFIKEQRNVKWDETPNPLFKGATTTVYNPMHVQE</sequence>
<dbReference type="SUPFAM" id="SSF69179">
    <property type="entry name" value="Integrin domains"/>
    <property type="match status" value="1"/>
</dbReference>
<comment type="subcellular location">
    <subcellularLocation>
        <location evidence="1 18">Cell membrane</location>
        <topology evidence="1 18">Single-pass type I membrane protein</topology>
    </subcellularLocation>
</comment>
<dbReference type="Gene3D" id="2.60.40.1510">
    <property type="entry name" value="ntegrin, alpha v. Chain A, domain 3"/>
    <property type="match status" value="1"/>
</dbReference>
<evidence type="ECO:0000313" key="23">
    <source>
        <dbReference type="EMBL" id="KAG7477345.1"/>
    </source>
</evidence>
<evidence type="ECO:0000259" key="22">
    <source>
        <dbReference type="SMART" id="SM01241"/>
    </source>
</evidence>
<dbReference type="PANTHER" id="PTHR10082">
    <property type="entry name" value="INTEGRIN BETA SUBUNIT"/>
    <property type="match status" value="1"/>
</dbReference>
<feature type="disulfide bond" evidence="17">
    <location>
        <begin position="640"/>
        <end position="649"/>
    </location>
</feature>
<dbReference type="EMBL" id="JAFDVH010000005">
    <property type="protein sequence ID" value="KAG7477345.1"/>
    <property type="molecule type" value="Genomic_DNA"/>
</dbReference>
<evidence type="ECO:0000256" key="8">
    <source>
        <dbReference type="ARBA" id="ARBA00022737"/>
    </source>
</evidence>
<evidence type="ECO:0000256" key="4">
    <source>
        <dbReference type="ARBA" id="ARBA00022536"/>
    </source>
</evidence>
<proteinExistence type="inferred from homology"/>
<dbReference type="SMART" id="SM00187">
    <property type="entry name" value="INB"/>
    <property type="match status" value="1"/>
</dbReference>
<dbReference type="InterPro" id="IPR032695">
    <property type="entry name" value="Integrin_dom_sf"/>
</dbReference>
<evidence type="ECO:0000256" key="14">
    <source>
        <dbReference type="ARBA" id="ARBA00023136"/>
    </source>
</evidence>
<dbReference type="GO" id="GO:0033627">
    <property type="term" value="P:cell adhesion mediated by integrin"/>
    <property type="evidence" value="ECO:0007669"/>
    <property type="project" value="TreeGrafter"/>
</dbReference>
<protein>
    <recommendedName>
        <fullName evidence="18">Integrin beta</fullName>
    </recommendedName>
</protein>
<dbReference type="InterPro" id="IPR015812">
    <property type="entry name" value="Integrin_bsu"/>
</dbReference>
<dbReference type="SUPFAM" id="SSF57196">
    <property type="entry name" value="EGF/Laminin"/>
    <property type="match status" value="2"/>
</dbReference>
<feature type="disulfide bond" evidence="17">
    <location>
        <begin position="499"/>
        <end position="508"/>
    </location>
</feature>
<feature type="domain" description="Integrin beta subunit cytoplasmic" evidence="22">
    <location>
        <begin position="729"/>
        <end position="774"/>
    </location>
</feature>
<evidence type="ECO:0000256" key="6">
    <source>
        <dbReference type="ARBA" id="ARBA00022723"/>
    </source>
</evidence>
<dbReference type="PIRSF" id="PIRSF002512">
    <property type="entry name" value="Integrin_B"/>
    <property type="match status" value="1"/>
</dbReference>
<keyword evidence="7" id="KW-0732">Signal</keyword>
<feature type="disulfide bond" evidence="17">
    <location>
        <begin position="543"/>
        <end position="572"/>
    </location>
</feature>
<evidence type="ECO:0000313" key="24">
    <source>
        <dbReference type="Proteomes" id="UP001046870"/>
    </source>
</evidence>
<dbReference type="GO" id="GO:0009986">
    <property type="term" value="C:cell surface"/>
    <property type="evidence" value="ECO:0007669"/>
    <property type="project" value="TreeGrafter"/>
</dbReference>
<dbReference type="SMART" id="SM01241">
    <property type="entry name" value="Integrin_b_cyt"/>
    <property type="match status" value="1"/>
</dbReference>
<dbReference type="InterPro" id="IPR014836">
    <property type="entry name" value="Integrin_bsu_cyt_dom"/>
</dbReference>
<dbReference type="InterPro" id="IPR002369">
    <property type="entry name" value="Integrin_bsu_VWA"/>
</dbReference>
<feature type="disulfide bond" evidence="17">
    <location>
        <begin position="559"/>
        <end position="564"/>
    </location>
</feature>
<keyword evidence="4" id="KW-0245">EGF-like domain</keyword>
<dbReference type="OrthoDB" id="410592at2759"/>
<dbReference type="FunFam" id="2.10.25.10:FF:000036">
    <property type="entry name" value="Integrin beta"/>
    <property type="match status" value="1"/>
</dbReference>
<dbReference type="InterPro" id="IPR016201">
    <property type="entry name" value="PSI"/>
</dbReference>
<feature type="disulfide bond" evidence="17">
    <location>
        <begin position="578"/>
        <end position="583"/>
    </location>
</feature>
<evidence type="ECO:0000256" key="11">
    <source>
        <dbReference type="ARBA" id="ARBA00022889"/>
    </source>
</evidence>
<dbReference type="Pfam" id="PF07974">
    <property type="entry name" value="EGF_2"/>
    <property type="match status" value="1"/>
</dbReference>